<gene>
    <name evidence="2" type="ordered locus">sce5365</name>
</gene>
<accession>A9FXM1</accession>
<evidence type="ECO:0000313" key="2">
    <source>
        <dbReference type="EMBL" id="CAN95528.1"/>
    </source>
</evidence>
<proteinExistence type="predicted"/>
<protein>
    <recommendedName>
        <fullName evidence="4">DUF2007 domain-containing protein</fullName>
    </recommendedName>
</protein>
<dbReference type="AlphaFoldDB" id="A9FXM1"/>
<keyword evidence="3" id="KW-1185">Reference proteome</keyword>
<sequence length="157" mass="17349">MPYRDKLDAASGTGKLITVRRYLDPVAAQMDRTLLSANGIESHVFEAASYNPMLSGAAGGTQLQVREGDLQRVEGLLEVHPGEAASNDDEESGQPAPRIEDDWPWLPNTRIAGNGDPVSYAFGERCLVVHHRSNERIRLRKFVSITLGDPVRRSRLQ</sequence>
<dbReference type="RefSeq" id="WP_012237996.1">
    <property type="nucleotide sequence ID" value="NC_010162.1"/>
</dbReference>
<evidence type="ECO:0008006" key="4">
    <source>
        <dbReference type="Google" id="ProtNLM"/>
    </source>
</evidence>
<dbReference type="EMBL" id="AM746676">
    <property type="protein sequence ID" value="CAN95528.1"/>
    <property type="molecule type" value="Genomic_DNA"/>
</dbReference>
<name>A9FXM1_SORC5</name>
<organism evidence="2 3">
    <name type="scientific">Sorangium cellulosum (strain So ce56)</name>
    <name type="common">Polyangium cellulosum (strain So ce56)</name>
    <dbReference type="NCBI Taxonomy" id="448385"/>
    <lineage>
        <taxon>Bacteria</taxon>
        <taxon>Pseudomonadati</taxon>
        <taxon>Myxococcota</taxon>
        <taxon>Polyangia</taxon>
        <taxon>Polyangiales</taxon>
        <taxon>Polyangiaceae</taxon>
        <taxon>Sorangium</taxon>
    </lineage>
</organism>
<reference evidence="2 3" key="1">
    <citation type="journal article" date="2007" name="Nat. Biotechnol.">
        <title>Complete genome sequence of the myxobacterium Sorangium cellulosum.</title>
        <authorList>
            <person name="Schneiker S."/>
            <person name="Perlova O."/>
            <person name="Kaiser O."/>
            <person name="Gerth K."/>
            <person name="Alici A."/>
            <person name="Altmeyer M.O."/>
            <person name="Bartels D."/>
            <person name="Bekel T."/>
            <person name="Beyer S."/>
            <person name="Bode E."/>
            <person name="Bode H.B."/>
            <person name="Bolten C.J."/>
            <person name="Choudhuri J.V."/>
            <person name="Doss S."/>
            <person name="Elnakady Y.A."/>
            <person name="Frank B."/>
            <person name="Gaigalat L."/>
            <person name="Goesmann A."/>
            <person name="Groeger C."/>
            <person name="Gross F."/>
            <person name="Jelsbak L."/>
            <person name="Jelsbak L."/>
            <person name="Kalinowski J."/>
            <person name="Kegler C."/>
            <person name="Knauber T."/>
            <person name="Konietzny S."/>
            <person name="Kopp M."/>
            <person name="Krause L."/>
            <person name="Krug D."/>
            <person name="Linke B."/>
            <person name="Mahmud T."/>
            <person name="Martinez-Arias R."/>
            <person name="McHardy A.C."/>
            <person name="Merai M."/>
            <person name="Meyer F."/>
            <person name="Mormann S."/>
            <person name="Munoz-Dorado J."/>
            <person name="Perez J."/>
            <person name="Pradella S."/>
            <person name="Rachid S."/>
            <person name="Raddatz G."/>
            <person name="Rosenau F."/>
            <person name="Rueckert C."/>
            <person name="Sasse F."/>
            <person name="Scharfe M."/>
            <person name="Schuster S.C."/>
            <person name="Suen G."/>
            <person name="Treuner-Lange A."/>
            <person name="Velicer G.J."/>
            <person name="Vorholter F.-J."/>
            <person name="Weissman K.J."/>
            <person name="Welch R.D."/>
            <person name="Wenzel S.C."/>
            <person name="Whitworth D.E."/>
            <person name="Wilhelm S."/>
            <person name="Wittmann C."/>
            <person name="Bloecker H."/>
            <person name="Puehler A."/>
            <person name="Mueller R."/>
        </authorList>
    </citation>
    <scope>NUCLEOTIDE SEQUENCE [LARGE SCALE GENOMIC DNA]</scope>
    <source>
        <strain evidence="3">So ce56</strain>
    </source>
</reference>
<dbReference type="Proteomes" id="UP000002139">
    <property type="component" value="Chromosome"/>
</dbReference>
<dbReference type="HOGENOM" id="CLU_1676702_0_0_7"/>
<dbReference type="BioCyc" id="SCEL448385:SCE_RS27530-MONOMER"/>
<feature type="region of interest" description="Disordered" evidence="1">
    <location>
        <begin position="80"/>
        <end position="102"/>
    </location>
</feature>
<evidence type="ECO:0000313" key="3">
    <source>
        <dbReference type="Proteomes" id="UP000002139"/>
    </source>
</evidence>
<evidence type="ECO:0000256" key="1">
    <source>
        <dbReference type="SAM" id="MobiDB-lite"/>
    </source>
</evidence>
<dbReference type="KEGG" id="scl:sce5365"/>